<comment type="function">
    <text evidence="5">Catalyzes the phosphorylation of the 3'-hydroxyl group of dephosphocoenzyme A to form coenzyme A.</text>
</comment>
<dbReference type="Gene3D" id="3.40.50.300">
    <property type="entry name" value="P-loop containing nucleotide triphosphate hydrolases"/>
    <property type="match status" value="1"/>
</dbReference>
<comment type="catalytic activity">
    <reaction evidence="5">
        <text>3'-dephospho-CoA + ATP = ADP + CoA + H(+)</text>
        <dbReference type="Rhea" id="RHEA:18245"/>
        <dbReference type="ChEBI" id="CHEBI:15378"/>
        <dbReference type="ChEBI" id="CHEBI:30616"/>
        <dbReference type="ChEBI" id="CHEBI:57287"/>
        <dbReference type="ChEBI" id="CHEBI:57328"/>
        <dbReference type="ChEBI" id="CHEBI:456216"/>
        <dbReference type="EC" id="2.7.1.24"/>
    </reaction>
</comment>
<gene>
    <name evidence="5 7" type="primary">coaE</name>
    <name evidence="8" type="ORF">EV682_11224</name>
    <name evidence="7" type="ORF">NCTC11159_04573</name>
</gene>
<dbReference type="CDD" id="cd02022">
    <property type="entry name" value="DPCK"/>
    <property type="match status" value="1"/>
</dbReference>
<reference evidence="7 9" key="1">
    <citation type="submission" date="2018-06" db="EMBL/GenBank/DDBJ databases">
        <authorList>
            <consortium name="Pathogen Informatics"/>
            <person name="Doyle S."/>
        </authorList>
    </citation>
    <scope>NUCLEOTIDE SEQUENCE [LARGE SCALE GENOMIC DNA]</scope>
    <source>
        <strain evidence="7 9">NCTC11159</strain>
    </source>
</reference>
<dbReference type="NCBIfam" id="TIGR00152">
    <property type="entry name" value="dephospho-CoA kinase"/>
    <property type="match status" value="1"/>
</dbReference>
<dbReference type="GO" id="GO:0015937">
    <property type="term" value="P:coenzyme A biosynthetic process"/>
    <property type="evidence" value="ECO:0007669"/>
    <property type="project" value="UniProtKB-UniRule"/>
</dbReference>
<dbReference type="Proteomes" id="UP000295794">
    <property type="component" value="Unassembled WGS sequence"/>
</dbReference>
<keyword evidence="4 5" id="KW-0173">Coenzyme A biosynthesis</keyword>
<comment type="pathway">
    <text evidence="5">Cofactor biosynthesis; coenzyme A biosynthesis; CoA from (R)-pantothenate: step 5/5.</text>
</comment>
<accession>A0A377SX58</accession>
<keyword evidence="5 7" id="KW-0808">Transferase</keyword>
<reference evidence="8 10" key="2">
    <citation type="submission" date="2019-03" db="EMBL/GenBank/DDBJ databases">
        <title>Genomic Encyclopedia of Type Strains, Phase IV (KMG-IV): sequencing the most valuable type-strain genomes for metagenomic binning, comparative biology and taxonomic classification.</title>
        <authorList>
            <person name="Goeker M."/>
        </authorList>
    </citation>
    <scope>NUCLEOTIDE SEQUENCE [LARGE SCALE GENOMIC DNA]</scope>
    <source>
        <strain evidence="8 10">DSM 3764</strain>
    </source>
</reference>
<dbReference type="GO" id="GO:0005524">
    <property type="term" value="F:ATP binding"/>
    <property type="evidence" value="ECO:0007669"/>
    <property type="project" value="UniProtKB-UniRule"/>
</dbReference>
<evidence type="ECO:0000313" key="10">
    <source>
        <dbReference type="Proteomes" id="UP000295794"/>
    </source>
</evidence>
<evidence type="ECO:0000256" key="1">
    <source>
        <dbReference type="ARBA" id="ARBA00009018"/>
    </source>
</evidence>
<evidence type="ECO:0000256" key="3">
    <source>
        <dbReference type="ARBA" id="ARBA00022840"/>
    </source>
</evidence>
<dbReference type="InterPro" id="IPR001977">
    <property type="entry name" value="Depp_CoAkinase"/>
</dbReference>
<dbReference type="EMBL" id="SMBT01000012">
    <property type="protein sequence ID" value="TCU83308.1"/>
    <property type="molecule type" value="Genomic_DNA"/>
</dbReference>
<dbReference type="UniPathway" id="UPA00241">
    <property type="reaction ID" value="UER00356"/>
</dbReference>
<dbReference type="HAMAP" id="MF_00376">
    <property type="entry name" value="Dephospho_CoA_kinase"/>
    <property type="match status" value="1"/>
</dbReference>
<protein>
    <recommendedName>
        <fullName evidence="5 6">Dephospho-CoA kinase</fullName>
        <ecNumber evidence="5 6">2.7.1.24</ecNumber>
    </recommendedName>
    <alternativeName>
        <fullName evidence="5">Dephosphocoenzyme A kinase</fullName>
    </alternativeName>
</protein>
<dbReference type="GO" id="GO:0004140">
    <property type="term" value="F:dephospho-CoA kinase activity"/>
    <property type="evidence" value="ECO:0007669"/>
    <property type="project" value="UniProtKB-UniRule"/>
</dbReference>
<dbReference type="EMBL" id="UGHR01000006">
    <property type="protein sequence ID" value="STR45975.1"/>
    <property type="molecule type" value="Genomic_DNA"/>
</dbReference>
<dbReference type="SUPFAM" id="SSF52540">
    <property type="entry name" value="P-loop containing nucleoside triphosphate hydrolases"/>
    <property type="match status" value="1"/>
</dbReference>
<keyword evidence="3 5" id="KW-0067">ATP-binding</keyword>
<evidence type="ECO:0000256" key="5">
    <source>
        <dbReference type="HAMAP-Rule" id="MF_00376"/>
    </source>
</evidence>
<evidence type="ECO:0000313" key="8">
    <source>
        <dbReference type="EMBL" id="TCU83308.1"/>
    </source>
</evidence>
<feature type="binding site" evidence="5">
    <location>
        <begin position="16"/>
        <end position="21"/>
    </location>
    <ligand>
        <name>ATP</name>
        <dbReference type="ChEBI" id="CHEBI:30616"/>
    </ligand>
</feature>
<dbReference type="AlphaFoldDB" id="A0A377SX58"/>
<dbReference type="Proteomes" id="UP000255108">
    <property type="component" value="Unassembled WGS sequence"/>
</dbReference>
<dbReference type="PROSITE" id="PS51219">
    <property type="entry name" value="DPCK"/>
    <property type="match status" value="1"/>
</dbReference>
<comment type="subcellular location">
    <subcellularLocation>
        <location evidence="5">Cytoplasm</location>
    </subcellularLocation>
</comment>
<dbReference type="PANTHER" id="PTHR10695:SF46">
    <property type="entry name" value="BIFUNCTIONAL COENZYME A SYNTHASE-RELATED"/>
    <property type="match status" value="1"/>
</dbReference>
<proteinExistence type="inferred from homology"/>
<sequence>MRADGMKIIGLTGGIGSGKSTVARLFAELGVPVIDTDEIAHELSHPPSKALEQIALEFGTDFIEKEGGLNRARMRELIFADADAKVKLENIFHPRIKTIVMQQLDKQAIHTPYVLLVVPLLFETNTYSSIIDSSLLVDCSEEHQIERVKLRSGLKNTEITAIIANQLPRKARIQRANDIILNESTLAHLQSSVSALHQRYQDQTCRFT</sequence>
<dbReference type="Pfam" id="PF01121">
    <property type="entry name" value="CoaE"/>
    <property type="match status" value="1"/>
</dbReference>
<keyword evidence="10" id="KW-1185">Reference proteome</keyword>
<evidence type="ECO:0000313" key="9">
    <source>
        <dbReference type="Proteomes" id="UP000255108"/>
    </source>
</evidence>
<dbReference type="RefSeq" id="WP_339366437.1">
    <property type="nucleotide sequence ID" value="NZ_CAWRDJ010000003.1"/>
</dbReference>
<dbReference type="PANTHER" id="PTHR10695">
    <property type="entry name" value="DEPHOSPHO-COA KINASE-RELATED"/>
    <property type="match status" value="1"/>
</dbReference>
<organism evidence="7 9">
    <name type="scientific">Iodobacter fluviatilis</name>
    <dbReference type="NCBI Taxonomy" id="537"/>
    <lineage>
        <taxon>Bacteria</taxon>
        <taxon>Pseudomonadati</taxon>
        <taxon>Pseudomonadota</taxon>
        <taxon>Betaproteobacteria</taxon>
        <taxon>Neisseriales</taxon>
        <taxon>Chitinibacteraceae</taxon>
        <taxon>Iodobacter</taxon>
    </lineage>
</organism>
<evidence type="ECO:0000256" key="4">
    <source>
        <dbReference type="ARBA" id="ARBA00022993"/>
    </source>
</evidence>
<dbReference type="EC" id="2.7.1.24" evidence="5 6"/>
<keyword evidence="2 5" id="KW-0547">Nucleotide-binding</keyword>
<evidence type="ECO:0000256" key="2">
    <source>
        <dbReference type="ARBA" id="ARBA00022741"/>
    </source>
</evidence>
<keyword evidence="5" id="KW-0963">Cytoplasm</keyword>
<evidence type="ECO:0000256" key="6">
    <source>
        <dbReference type="NCBIfam" id="TIGR00152"/>
    </source>
</evidence>
<evidence type="ECO:0000313" key="7">
    <source>
        <dbReference type="EMBL" id="STR45975.1"/>
    </source>
</evidence>
<dbReference type="InterPro" id="IPR027417">
    <property type="entry name" value="P-loop_NTPase"/>
</dbReference>
<name>A0A377SX58_9NEIS</name>
<dbReference type="GO" id="GO:0005737">
    <property type="term" value="C:cytoplasm"/>
    <property type="evidence" value="ECO:0007669"/>
    <property type="project" value="UniProtKB-SubCell"/>
</dbReference>
<keyword evidence="5 7" id="KW-0418">Kinase</keyword>
<comment type="similarity">
    <text evidence="1 5">Belongs to the CoaE family.</text>
</comment>